<gene>
    <name evidence="2" type="ORF">Pmani_021262</name>
</gene>
<name>A0AAE1U2A9_9EUCA</name>
<dbReference type="AlphaFoldDB" id="A0AAE1U2A9"/>
<evidence type="ECO:0000313" key="3">
    <source>
        <dbReference type="Proteomes" id="UP001292094"/>
    </source>
</evidence>
<evidence type="ECO:0000313" key="2">
    <source>
        <dbReference type="EMBL" id="KAK4306947.1"/>
    </source>
</evidence>
<dbReference type="Proteomes" id="UP001292094">
    <property type="component" value="Unassembled WGS sequence"/>
</dbReference>
<evidence type="ECO:0000256" key="1">
    <source>
        <dbReference type="SAM" id="MobiDB-lite"/>
    </source>
</evidence>
<accession>A0AAE1U2A9</accession>
<sequence>MQEGVLATTLATPDSNPTQRAAPPLYPPPTSTPSPPPALNSLLHPPHHQPSNYPPHHQSSTSSPLPSREADHFPCVPLF</sequence>
<comment type="caution">
    <text evidence="2">The sequence shown here is derived from an EMBL/GenBank/DDBJ whole genome shotgun (WGS) entry which is preliminary data.</text>
</comment>
<keyword evidence="3" id="KW-1185">Reference proteome</keyword>
<dbReference type="EMBL" id="JAWZYT010002067">
    <property type="protein sequence ID" value="KAK4306947.1"/>
    <property type="molecule type" value="Genomic_DNA"/>
</dbReference>
<feature type="region of interest" description="Disordered" evidence="1">
    <location>
        <begin position="1"/>
        <end position="79"/>
    </location>
</feature>
<organism evidence="2 3">
    <name type="scientific">Petrolisthes manimaculis</name>
    <dbReference type="NCBI Taxonomy" id="1843537"/>
    <lineage>
        <taxon>Eukaryota</taxon>
        <taxon>Metazoa</taxon>
        <taxon>Ecdysozoa</taxon>
        <taxon>Arthropoda</taxon>
        <taxon>Crustacea</taxon>
        <taxon>Multicrustacea</taxon>
        <taxon>Malacostraca</taxon>
        <taxon>Eumalacostraca</taxon>
        <taxon>Eucarida</taxon>
        <taxon>Decapoda</taxon>
        <taxon>Pleocyemata</taxon>
        <taxon>Anomura</taxon>
        <taxon>Galatheoidea</taxon>
        <taxon>Porcellanidae</taxon>
        <taxon>Petrolisthes</taxon>
    </lineage>
</organism>
<reference evidence="2" key="1">
    <citation type="submission" date="2023-11" db="EMBL/GenBank/DDBJ databases">
        <title>Genome assemblies of two species of porcelain crab, Petrolisthes cinctipes and Petrolisthes manimaculis (Anomura: Porcellanidae).</title>
        <authorList>
            <person name="Angst P."/>
        </authorList>
    </citation>
    <scope>NUCLEOTIDE SEQUENCE</scope>
    <source>
        <strain evidence="2">PB745_02</strain>
        <tissue evidence="2">Gill</tissue>
    </source>
</reference>
<protein>
    <submittedName>
        <fullName evidence="2">Uncharacterized protein</fullName>
    </submittedName>
</protein>
<proteinExistence type="predicted"/>
<feature type="compositionally biased region" description="Pro residues" evidence="1">
    <location>
        <begin position="24"/>
        <end position="38"/>
    </location>
</feature>